<dbReference type="AlphaFoldDB" id="A0A0C3NIE1"/>
<dbReference type="HOGENOM" id="CLU_003921_2_1_1"/>
<reference evidence="2 3" key="1">
    <citation type="submission" date="2014-04" db="EMBL/GenBank/DDBJ databases">
        <authorList>
            <consortium name="DOE Joint Genome Institute"/>
            <person name="Kuo A."/>
            <person name="Kohler A."/>
            <person name="Costa M.D."/>
            <person name="Nagy L.G."/>
            <person name="Floudas D."/>
            <person name="Copeland A."/>
            <person name="Barry K.W."/>
            <person name="Cichocki N."/>
            <person name="Veneault-Fourrey C."/>
            <person name="LaButti K."/>
            <person name="Lindquist E.A."/>
            <person name="Lipzen A."/>
            <person name="Lundell T."/>
            <person name="Morin E."/>
            <person name="Murat C."/>
            <person name="Sun H."/>
            <person name="Tunlid A."/>
            <person name="Henrissat B."/>
            <person name="Grigoriev I.V."/>
            <person name="Hibbett D.S."/>
            <person name="Martin F."/>
            <person name="Nordberg H.P."/>
            <person name="Cantor M.N."/>
            <person name="Hua S.X."/>
        </authorList>
    </citation>
    <scope>NUCLEOTIDE SEQUENCE [LARGE SCALE GENOMIC DNA]</scope>
    <source>
        <strain evidence="2 3">Marx 270</strain>
    </source>
</reference>
<feature type="compositionally biased region" description="Polar residues" evidence="1">
    <location>
        <begin position="320"/>
        <end position="336"/>
    </location>
</feature>
<proteinExistence type="predicted"/>
<feature type="region of interest" description="Disordered" evidence="1">
    <location>
        <begin position="319"/>
        <end position="378"/>
    </location>
</feature>
<evidence type="ECO:0000313" key="3">
    <source>
        <dbReference type="Proteomes" id="UP000054217"/>
    </source>
</evidence>
<evidence type="ECO:0000256" key="1">
    <source>
        <dbReference type="SAM" id="MobiDB-lite"/>
    </source>
</evidence>
<sequence>MDSLSSDSSEEEERRRCRRCEKECHSKYRSPSTEAQELRRRMAQPEELSEGQHILRLLGQGTLALDKPKPLKKMPSRSLDKAPKFSGKTADLVHYLEEIHHLCKKAGCTDEYEWLKWAIWYLDNDTANLWTQLVEEMTGRWDKFIESRKIIATEEDLGEYLRQYETIVGYLNRCYKLTQEDYDGYIWEGLDPELQKDTLENLKFRNGLHDSDDPWPMNKFNDGTHVPRTDEPMYQLIDKWMARDRRRREEQQVPIIRIEHEEDPPTNMNMFIAAHNAFQYIERARSEEYGEDGEDMAEEVILETEYEFDGVAVPGKERQTATLTAEQPGPSWSDSTDAPEASLKDKGKQPDRSTGGTQGPTSAPKAQPHVTEDQDAGRKGYRYTSLFEDPTAAMRVLNQYLDQSVMIPGRDLLAISPDVWREFKDRAMKKRVVLSATCSGTSDMLEGSPRSIDVRVFECSIGDERYMQMDSMPLMMVEVELAGKVKLEGILNSSLQIVALRQEITEVLCLPIERDSRIIMEAANQSKDEMLGLV</sequence>
<dbReference type="InParanoid" id="A0A0C3NIE1"/>
<gene>
    <name evidence="2" type="ORF">M404DRAFT_34373</name>
</gene>
<dbReference type="EMBL" id="KN832074">
    <property type="protein sequence ID" value="KIN95183.1"/>
    <property type="molecule type" value="Genomic_DNA"/>
</dbReference>
<feature type="compositionally biased region" description="Polar residues" evidence="1">
    <location>
        <begin position="352"/>
        <end position="361"/>
    </location>
</feature>
<name>A0A0C3NIE1_PISTI</name>
<dbReference type="OrthoDB" id="3202009at2759"/>
<feature type="compositionally biased region" description="Basic and acidic residues" evidence="1">
    <location>
        <begin position="342"/>
        <end position="351"/>
    </location>
</feature>
<evidence type="ECO:0000313" key="2">
    <source>
        <dbReference type="EMBL" id="KIN95183.1"/>
    </source>
</evidence>
<keyword evidence="3" id="KW-1185">Reference proteome</keyword>
<dbReference type="STRING" id="870435.A0A0C3NIE1"/>
<dbReference type="Proteomes" id="UP000054217">
    <property type="component" value="Unassembled WGS sequence"/>
</dbReference>
<feature type="compositionally biased region" description="Basic and acidic residues" evidence="1">
    <location>
        <begin position="12"/>
        <end position="26"/>
    </location>
</feature>
<feature type="region of interest" description="Disordered" evidence="1">
    <location>
        <begin position="1"/>
        <end position="47"/>
    </location>
</feature>
<protein>
    <submittedName>
        <fullName evidence="2">Uncharacterized protein</fullName>
    </submittedName>
</protein>
<reference evidence="3" key="2">
    <citation type="submission" date="2015-01" db="EMBL/GenBank/DDBJ databases">
        <title>Evolutionary Origins and Diversification of the Mycorrhizal Mutualists.</title>
        <authorList>
            <consortium name="DOE Joint Genome Institute"/>
            <consortium name="Mycorrhizal Genomics Consortium"/>
            <person name="Kohler A."/>
            <person name="Kuo A."/>
            <person name="Nagy L.G."/>
            <person name="Floudas D."/>
            <person name="Copeland A."/>
            <person name="Barry K.W."/>
            <person name="Cichocki N."/>
            <person name="Veneault-Fourrey C."/>
            <person name="LaButti K."/>
            <person name="Lindquist E.A."/>
            <person name="Lipzen A."/>
            <person name="Lundell T."/>
            <person name="Morin E."/>
            <person name="Murat C."/>
            <person name="Riley R."/>
            <person name="Ohm R."/>
            <person name="Sun H."/>
            <person name="Tunlid A."/>
            <person name="Henrissat B."/>
            <person name="Grigoriev I.V."/>
            <person name="Hibbett D.S."/>
            <person name="Martin F."/>
        </authorList>
    </citation>
    <scope>NUCLEOTIDE SEQUENCE [LARGE SCALE GENOMIC DNA]</scope>
    <source>
        <strain evidence="3">Marx 270</strain>
    </source>
</reference>
<accession>A0A0C3NIE1</accession>
<organism evidence="2 3">
    <name type="scientific">Pisolithus tinctorius Marx 270</name>
    <dbReference type="NCBI Taxonomy" id="870435"/>
    <lineage>
        <taxon>Eukaryota</taxon>
        <taxon>Fungi</taxon>
        <taxon>Dikarya</taxon>
        <taxon>Basidiomycota</taxon>
        <taxon>Agaricomycotina</taxon>
        <taxon>Agaricomycetes</taxon>
        <taxon>Agaricomycetidae</taxon>
        <taxon>Boletales</taxon>
        <taxon>Sclerodermatineae</taxon>
        <taxon>Pisolithaceae</taxon>
        <taxon>Pisolithus</taxon>
    </lineage>
</organism>